<dbReference type="EMBL" id="QJNS01000354">
    <property type="protein sequence ID" value="RYO78939.1"/>
    <property type="molecule type" value="Genomic_DNA"/>
</dbReference>
<protein>
    <recommendedName>
        <fullName evidence="3">SNF2 N-terminal domain-containing protein</fullName>
    </recommendedName>
</protein>
<evidence type="ECO:0000313" key="1">
    <source>
        <dbReference type="EMBL" id="RYO78939.1"/>
    </source>
</evidence>
<organism evidence="1 2">
    <name type="scientific">Monosporascus cannonballus</name>
    <dbReference type="NCBI Taxonomy" id="155416"/>
    <lineage>
        <taxon>Eukaryota</taxon>
        <taxon>Fungi</taxon>
        <taxon>Dikarya</taxon>
        <taxon>Ascomycota</taxon>
        <taxon>Pezizomycotina</taxon>
        <taxon>Sordariomycetes</taxon>
        <taxon>Xylariomycetidae</taxon>
        <taxon>Xylariales</taxon>
        <taxon>Xylariales incertae sedis</taxon>
        <taxon>Monosporascus</taxon>
    </lineage>
</organism>
<evidence type="ECO:0008006" key="3">
    <source>
        <dbReference type="Google" id="ProtNLM"/>
    </source>
</evidence>
<evidence type="ECO:0000313" key="2">
    <source>
        <dbReference type="Proteomes" id="UP000294003"/>
    </source>
</evidence>
<reference evidence="1 2" key="1">
    <citation type="submission" date="2018-06" db="EMBL/GenBank/DDBJ databases">
        <title>Complete Genomes of Monosporascus.</title>
        <authorList>
            <person name="Robinson A.J."/>
            <person name="Natvig D.O."/>
        </authorList>
    </citation>
    <scope>NUCLEOTIDE SEQUENCE [LARGE SCALE GENOMIC DNA]</scope>
    <source>
        <strain evidence="1 2">CBS 609.92</strain>
    </source>
</reference>
<dbReference type="Proteomes" id="UP000294003">
    <property type="component" value="Unassembled WGS sequence"/>
</dbReference>
<keyword evidence="2" id="KW-1185">Reference proteome</keyword>
<name>A0ABY0H0H7_9PEZI</name>
<gene>
    <name evidence="1" type="ORF">DL762_008418</name>
</gene>
<proteinExistence type="predicted"/>
<accession>A0ABY0H0H7</accession>
<comment type="caution">
    <text evidence="1">The sequence shown here is derived from an EMBL/GenBank/DDBJ whole genome shotgun (WGS) entry which is preliminary data.</text>
</comment>
<sequence length="160" mass="17870">MPTEKRLRVFSQPKEVAKTASMLPKLITDGAAARLVHLENAIAKHYAGATPATERRAAFAAVLKGCLAFCGRTQSFLKRVLKRTLKFTRAAPSSWRRPLAVDDEDGASPTATPQIVNGDVGEELYEYAQFEMRLSKFEVKFERVMLDEAHHVRDIKGHCL</sequence>